<keyword evidence="1" id="KW-0472">Membrane</keyword>
<dbReference type="OrthoDB" id="96037at2157"/>
<gene>
    <name evidence="2" type="ORF">CL1_1212</name>
</gene>
<feature type="transmembrane region" description="Helical" evidence="1">
    <location>
        <begin position="325"/>
        <end position="343"/>
    </location>
</feature>
<dbReference type="EMBL" id="CP003651">
    <property type="protein sequence ID" value="AFL95415.1"/>
    <property type="molecule type" value="Genomic_DNA"/>
</dbReference>
<evidence type="ECO:0000313" key="2">
    <source>
        <dbReference type="EMBL" id="AFL95415.1"/>
    </source>
</evidence>
<dbReference type="RefSeq" id="WP_014789048.1">
    <property type="nucleotide sequence ID" value="NC_018015.1"/>
</dbReference>
<keyword evidence="3" id="KW-1185">Reference proteome</keyword>
<dbReference type="Proteomes" id="UP000006064">
    <property type="component" value="Chromosome"/>
</dbReference>
<name>I3ZUN1_THECF</name>
<keyword evidence="1" id="KW-0812">Transmembrane</keyword>
<evidence type="ECO:0000256" key="1">
    <source>
        <dbReference type="SAM" id="Phobius"/>
    </source>
</evidence>
<dbReference type="AlphaFoldDB" id="I3ZUN1"/>
<protein>
    <submittedName>
        <fullName evidence="2">Uncharacterized protein</fullName>
    </submittedName>
</protein>
<dbReference type="HOGENOM" id="CLU_803205_0_0_2"/>
<proteinExistence type="predicted"/>
<reference evidence="2 3" key="1">
    <citation type="journal article" date="2012" name="J. Bacteriol.">
        <title>Complete Genome Sequence of the Hyperthermophilic Archaeon Thermococcus sp. Strain CL1, Isolated from a Paralvinella sp. Polychaete Worm Collected from a Hydrothermal Vent.</title>
        <authorList>
            <person name="Jung J.H."/>
            <person name="Holden J.F."/>
            <person name="Seo D.H."/>
            <person name="Park K.H."/>
            <person name="Shin H."/>
            <person name="Ryu S."/>
            <person name="Lee J.H."/>
            <person name="Park C.S."/>
        </authorList>
    </citation>
    <scope>NUCLEOTIDE SEQUENCE [LARGE SCALE GENOMIC DNA]</scope>
    <source>
        <strain evidence="3">DSM 27260 / KACC 17922 / CL1</strain>
    </source>
</reference>
<evidence type="ECO:0000313" key="3">
    <source>
        <dbReference type="Proteomes" id="UP000006064"/>
    </source>
</evidence>
<organism evidence="2 3">
    <name type="scientific">Thermococcus cleftensis (strain DSM 27260 / KACC 17922 / CL1)</name>
    <dbReference type="NCBI Taxonomy" id="163003"/>
    <lineage>
        <taxon>Archaea</taxon>
        <taxon>Methanobacteriati</taxon>
        <taxon>Methanobacteriota</taxon>
        <taxon>Thermococci</taxon>
        <taxon>Thermococcales</taxon>
        <taxon>Thermococcaceae</taxon>
        <taxon>Thermococcus</taxon>
    </lineage>
</organism>
<dbReference type="KEGG" id="thm:CL1_1212"/>
<accession>I3ZUN1</accession>
<dbReference type="GeneID" id="13037603"/>
<dbReference type="STRING" id="163003.CL1_1212"/>
<keyword evidence="1" id="KW-1133">Transmembrane helix</keyword>
<sequence>MRRTLYLSLLLVVLLSLLPGACADYLGAESFDFHVLAVYGDSAVLSLVYVPYSTSMSDMLVPTGYFYYNFYVNSTGAYFIGGSWDTPVVYWYRGLYYVFVPDEGRVDVYRMGEDCFERVTSVKTGLEGSPNFAVAVPYLVVQVSENELLAINVARNATAGILDLRETESGTYFKGVTVVKGPWGVELEGDEPEKPPKPLNVEVDNGRLKIPGKGVELSLQAVAEHLWDDREAGHLRAYELENALLLVPPDVTHYFAPDANSTGELLVFGNESVPVRGISEVSLLYYDGSLKVFPLGEGWGSRFAVGADNVTFSRCEVPRTYALEFWAAVVLLALIGFTWFFMVRR</sequence>